<reference evidence="2" key="1">
    <citation type="submission" date="2021-01" db="UniProtKB">
        <authorList>
            <consortium name="EnsemblMetazoa"/>
        </authorList>
    </citation>
    <scope>IDENTIFICATION</scope>
</reference>
<keyword evidence="3" id="KW-1185">Reference proteome</keyword>
<accession>A0A7M7MB59</accession>
<dbReference type="KEGG" id="vde:111251257"/>
<dbReference type="InParanoid" id="A0A7M7MB59"/>
<dbReference type="RefSeq" id="XP_022663407.1">
    <property type="nucleotide sequence ID" value="XM_022807672.1"/>
</dbReference>
<name>A0A7M7MB59_VARDE</name>
<keyword evidence="1" id="KW-0175">Coiled coil</keyword>
<dbReference type="GeneID" id="111251257"/>
<protein>
    <submittedName>
        <fullName evidence="2">Uncharacterized protein</fullName>
    </submittedName>
</protein>
<dbReference type="AlphaFoldDB" id="A0A7M7MB59"/>
<sequence>MSAKTKKEISSEVTNFLDLAPKELQQLKQELIQCRADVVKLVDENRRLFTELKHQVRVRLNIMEENQHGGLADTVTLLQEERDNALKARDKAFSLFQSTIAEVTRLDMALKKKADYISPDDFEAAVLKLKEEHLSKVDSIERQLQITQNELRSASSSVHQLTWRLLRDGSTTLDDSQVRIGDVLHSMENLQKQYNDLEFAYQNLRTKVDLKDKQLETHRYRSKDLEDQCEYLKDRCQQLEMQISQALQHAEASVQAAELAVAERNTMTIHVQDLQRLVEQLNKKITESTLNQKKEIATQVEKIRLELEADKADLRAQLVIAQEKAKTFEDEAARVTQQRHDLNEKLNKLMEGEKIDREQRLKDEKVFRETTIQDVVERKKEVLEERLRREVAEKRQREENEEKRRLQKKLVDAEKAFHDLKAETRRIQTSMAELKKESDKIAEERLKVEQELRRKQEEENEDLREEVTRLLNKIALLEDLHNKAELEFRKRITKAHKKAIEYKRLVEILEERMRRQAGLVSS</sequence>
<feature type="coiled-coil region" evidence="1">
    <location>
        <begin position="130"/>
        <end position="157"/>
    </location>
</feature>
<organism evidence="2 3">
    <name type="scientific">Varroa destructor</name>
    <name type="common">Honeybee mite</name>
    <dbReference type="NCBI Taxonomy" id="109461"/>
    <lineage>
        <taxon>Eukaryota</taxon>
        <taxon>Metazoa</taxon>
        <taxon>Ecdysozoa</taxon>
        <taxon>Arthropoda</taxon>
        <taxon>Chelicerata</taxon>
        <taxon>Arachnida</taxon>
        <taxon>Acari</taxon>
        <taxon>Parasitiformes</taxon>
        <taxon>Mesostigmata</taxon>
        <taxon>Gamasina</taxon>
        <taxon>Dermanyssoidea</taxon>
        <taxon>Varroidae</taxon>
        <taxon>Varroa</taxon>
    </lineage>
</organism>
<dbReference type="EnsemblMetazoa" id="XM_022807672">
    <property type="protein sequence ID" value="XP_022663407"/>
    <property type="gene ID" value="LOC111251257"/>
</dbReference>
<proteinExistence type="predicted"/>
<feature type="coiled-coil region" evidence="1">
    <location>
        <begin position="187"/>
        <end position="512"/>
    </location>
</feature>
<evidence type="ECO:0000313" key="3">
    <source>
        <dbReference type="Proteomes" id="UP000594260"/>
    </source>
</evidence>
<evidence type="ECO:0000313" key="2">
    <source>
        <dbReference type="EnsemblMetazoa" id="XP_022663407"/>
    </source>
</evidence>
<dbReference type="OrthoDB" id="10485932at2759"/>
<evidence type="ECO:0000256" key="1">
    <source>
        <dbReference type="SAM" id="Coils"/>
    </source>
</evidence>
<dbReference type="Proteomes" id="UP000594260">
    <property type="component" value="Unplaced"/>
</dbReference>
<dbReference type="OMA" id="FRETTIQ"/>